<dbReference type="Gene3D" id="3.40.920.10">
    <property type="entry name" value="Pyruvate-ferredoxin oxidoreductase, PFOR, domain III"/>
    <property type="match status" value="1"/>
</dbReference>
<dbReference type="InterPro" id="IPR050722">
    <property type="entry name" value="Pyruvate:ferred/Flavod_OxRd"/>
</dbReference>
<dbReference type="InterPro" id="IPR029061">
    <property type="entry name" value="THDP-binding"/>
</dbReference>
<dbReference type="Gene3D" id="3.40.50.970">
    <property type="match status" value="1"/>
</dbReference>
<evidence type="ECO:0000256" key="1">
    <source>
        <dbReference type="ARBA" id="ARBA00023002"/>
    </source>
</evidence>
<dbReference type="PANTHER" id="PTHR32154:SF20">
    <property type="entry name" value="2-OXOGLUTARATE OXIDOREDUCTASE SUBUNIT KORA"/>
    <property type="match status" value="1"/>
</dbReference>
<accession>A0A517S8P2</accession>
<dbReference type="Pfam" id="PF17147">
    <property type="entry name" value="PFOR_II"/>
    <property type="match status" value="1"/>
</dbReference>
<dbReference type="GO" id="GO:0016903">
    <property type="term" value="F:oxidoreductase activity, acting on the aldehyde or oxo group of donors"/>
    <property type="evidence" value="ECO:0007669"/>
    <property type="project" value="InterPro"/>
</dbReference>
<dbReference type="KEGG" id="ccos:Pan44_05020"/>
<dbReference type="NCBIfam" id="TIGR03710">
    <property type="entry name" value="OAFO_sf"/>
    <property type="match status" value="1"/>
</dbReference>
<feature type="domain" description="Pyruvate flavodoxin/ferredoxin oxidoreductase pyrimidine binding" evidence="3">
    <location>
        <begin position="266"/>
        <end position="480"/>
    </location>
</feature>
<feature type="domain" description="Pyruvate/ketoisovalerate oxidoreductase catalytic" evidence="2">
    <location>
        <begin position="28"/>
        <end position="217"/>
    </location>
</feature>
<protein>
    <submittedName>
        <fullName evidence="5">2-oxoglutarate oxidoreductase subunit KorA</fullName>
        <ecNumber evidence="5">1.2.-.-</ecNumber>
    </submittedName>
</protein>
<dbReference type="CDD" id="cd07034">
    <property type="entry name" value="TPP_PYR_PFOR_IOR-alpha_like"/>
    <property type="match status" value="1"/>
</dbReference>
<dbReference type="Pfam" id="PF01558">
    <property type="entry name" value="POR"/>
    <property type="match status" value="1"/>
</dbReference>
<dbReference type="InterPro" id="IPR009014">
    <property type="entry name" value="Transketo_C/PFOR_II"/>
</dbReference>
<dbReference type="RefSeq" id="WP_145026890.1">
    <property type="nucleotide sequence ID" value="NZ_CP036271.1"/>
</dbReference>
<name>A0A517S8P2_9PLAN</name>
<dbReference type="AlphaFoldDB" id="A0A517S8P2"/>
<proteinExistence type="predicted"/>
<reference evidence="5 6" key="1">
    <citation type="submission" date="2019-02" db="EMBL/GenBank/DDBJ databases">
        <title>Deep-cultivation of Planctomycetes and their phenomic and genomic characterization uncovers novel biology.</title>
        <authorList>
            <person name="Wiegand S."/>
            <person name="Jogler M."/>
            <person name="Boedeker C."/>
            <person name="Pinto D."/>
            <person name="Vollmers J."/>
            <person name="Rivas-Marin E."/>
            <person name="Kohn T."/>
            <person name="Peeters S.H."/>
            <person name="Heuer A."/>
            <person name="Rast P."/>
            <person name="Oberbeckmann S."/>
            <person name="Bunk B."/>
            <person name="Jeske O."/>
            <person name="Meyerdierks A."/>
            <person name="Storesund J.E."/>
            <person name="Kallscheuer N."/>
            <person name="Luecker S."/>
            <person name="Lage O.M."/>
            <person name="Pohl T."/>
            <person name="Merkel B.J."/>
            <person name="Hornburger P."/>
            <person name="Mueller R.-W."/>
            <person name="Bruemmer F."/>
            <person name="Labrenz M."/>
            <person name="Spormann A.M."/>
            <person name="Op den Camp H."/>
            <person name="Overmann J."/>
            <person name="Amann R."/>
            <person name="Jetten M.S.M."/>
            <person name="Mascher T."/>
            <person name="Medema M.H."/>
            <person name="Devos D.P."/>
            <person name="Kaster A.-K."/>
            <person name="Ovreas L."/>
            <person name="Rohde M."/>
            <person name="Galperin M.Y."/>
            <person name="Jogler C."/>
        </authorList>
    </citation>
    <scope>NUCLEOTIDE SEQUENCE [LARGE SCALE GENOMIC DNA]</scope>
    <source>
        <strain evidence="5 6">Pan44</strain>
    </source>
</reference>
<dbReference type="Pfam" id="PF01855">
    <property type="entry name" value="POR_N"/>
    <property type="match status" value="1"/>
</dbReference>
<dbReference type="Gene3D" id="3.40.50.920">
    <property type="match status" value="1"/>
</dbReference>
<dbReference type="InterPro" id="IPR002869">
    <property type="entry name" value="Pyrv_flavodox_OxRed_cen"/>
</dbReference>
<dbReference type="OrthoDB" id="9794954at2"/>
<dbReference type="InterPro" id="IPR033412">
    <property type="entry name" value="PFOR_II"/>
</dbReference>
<dbReference type="InterPro" id="IPR022367">
    <property type="entry name" value="2-oxoacid/accept_OxRdtase_asu"/>
</dbReference>
<dbReference type="Proteomes" id="UP000315700">
    <property type="component" value="Chromosome"/>
</dbReference>
<keyword evidence="1 5" id="KW-0560">Oxidoreductase</keyword>
<evidence type="ECO:0000259" key="2">
    <source>
        <dbReference type="Pfam" id="PF01558"/>
    </source>
</evidence>
<dbReference type="EMBL" id="CP036271">
    <property type="protein sequence ID" value="QDT52490.1"/>
    <property type="molecule type" value="Genomic_DNA"/>
</dbReference>
<gene>
    <name evidence="5" type="primary">korA</name>
    <name evidence="5" type="ORF">Pan44_05020</name>
</gene>
<evidence type="ECO:0000313" key="6">
    <source>
        <dbReference type="Proteomes" id="UP000315700"/>
    </source>
</evidence>
<dbReference type="PANTHER" id="PTHR32154">
    <property type="entry name" value="PYRUVATE-FLAVODOXIN OXIDOREDUCTASE-RELATED"/>
    <property type="match status" value="1"/>
</dbReference>
<feature type="domain" description="Pyruvate:ferredoxin oxidoreductase core" evidence="4">
    <location>
        <begin position="522"/>
        <end position="584"/>
    </location>
</feature>
<dbReference type="GO" id="GO:0006979">
    <property type="term" value="P:response to oxidative stress"/>
    <property type="evidence" value="ECO:0007669"/>
    <property type="project" value="TreeGrafter"/>
</dbReference>
<dbReference type="InParanoid" id="A0A517S8P2"/>
<dbReference type="FunFam" id="3.40.50.970:FF:000022">
    <property type="entry name" value="2-oxoglutarate ferredoxin oxidoreductase alpha subunit"/>
    <property type="match status" value="1"/>
</dbReference>
<sequence length="622" mass="66975">MTALVDTAPERPLESLESVVIRFCGDSGDGMQLAGTQFTNVSAAFGNDVSTLPDFPAEIRAPAGSLAGVSGYQLCFSSHEIFTPGDEVDTLVAMNPAALKTNLGDLRSGGTLIVNSDAFDKGNLTKAHYSSDPLSDAQVTSSYNLHTVPMTRLTRDAVEGLGLSQREADRCKNFFALGLVYWLYDRDPGPTREWILEKFGKKPQFAEANLRALQAGVNYGDSTESFTTHYRVAPAKLPPGRYRKIMGNEALAYAMAAAAKLSGKELFYAGYPITPASDILHNLAELKNFGIKTFQAEDEISAVTSAVGASFGGAIAVTASSGPGIALKGEGLGLAVMTELPLVVIDVQRGGPSTGLPTKTEQSDLLMTMYGRNGDCPMPVLAAQSPGDCFTMMLEAIRLAVGFMTPVFLLTDGYIANGAEPWSIPKISDLEPIEIKHPTSPPTNENAYLPYLRDERLVRPWAIPGTPGLEHRIGGIEKADVTGNICYDAENHEHMTRIRRQKVANIADAIPPQTVEGPASGDVLLVSWGGTFGAVRTAAAEARRRGESVAHCHLRYLNPFPRNLGTILSRYRRVLVPELNSGQLRMILRSTFLVDAIGVNKVQGKPFLVNELLKAIEHAVVK</sequence>
<dbReference type="SUPFAM" id="SSF52922">
    <property type="entry name" value="TK C-terminal domain-like"/>
    <property type="match status" value="1"/>
</dbReference>
<dbReference type="SUPFAM" id="SSF53323">
    <property type="entry name" value="Pyruvate-ferredoxin oxidoreductase, PFOR, domain III"/>
    <property type="match status" value="1"/>
</dbReference>
<organism evidence="5 6">
    <name type="scientific">Caulifigura coniformis</name>
    <dbReference type="NCBI Taxonomy" id="2527983"/>
    <lineage>
        <taxon>Bacteria</taxon>
        <taxon>Pseudomonadati</taxon>
        <taxon>Planctomycetota</taxon>
        <taxon>Planctomycetia</taxon>
        <taxon>Planctomycetales</taxon>
        <taxon>Planctomycetaceae</taxon>
        <taxon>Caulifigura</taxon>
    </lineage>
</organism>
<dbReference type="SUPFAM" id="SSF52518">
    <property type="entry name" value="Thiamin diphosphate-binding fold (THDP-binding)"/>
    <property type="match status" value="1"/>
</dbReference>
<evidence type="ECO:0000259" key="3">
    <source>
        <dbReference type="Pfam" id="PF01855"/>
    </source>
</evidence>
<keyword evidence="6" id="KW-1185">Reference proteome</keyword>
<dbReference type="InterPro" id="IPR002880">
    <property type="entry name" value="Pyrv_Fd/Flavodoxin_OxRdtase_N"/>
</dbReference>
<evidence type="ECO:0000313" key="5">
    <source>
        <dbReference type="EMBL" id="QDT52490.1"/>
    </source>
</evidence>
<evidence type="ECO:0000259" key="4">
    <source>
        <dbReference type="Pfam" id="PF17147"/>
    </source>
</evidence>
<dbReference type="EC" id="1.2.-.-" evidence="5"/>
<dbReference type="InterPro" id="IPR019752">
    <property type="entry name" value="Pyrv/ketoisovalerate_OxRed_cat"/>
</dbReference>